<dbReference type="AlphaFoldDB" id="A0A914HYS1"/>
<dbReference type="WBParaSite" id="Gr19_v10_g5029.t1">
    <property type="protein sequence ID" value="Gr19_v10_g5029.t1"/>
    <property type="gene ID" value="Gr19_v10_g5029"/>
</dbReference>
<evidence type="ECO:0000256" key="2">
    <source>
        <dbReference type="ARBA" id="ARBA00022737"/>
    </source>
</evidence>
<reference evidence="5" key="1">
    <citation type="submission" date="2022-11" db="UniProtKB">
        <authorList>
            <consortium name="WormBaseParasite"/>
        </authorList>
    </citation>
    <scope>IDENTIFICATION</scope>
</reference>
<evidence type="ECO:0000313" key="4">
    <source>
        <dbReference type="Proteomes" id="UP000887572"/>
    </source>
</evidence>
<keyword evidence="4" id="KW-1185">Reference proteome</keyword>
<accession>A0A914HYS1</accession>
<keyword evidence="2" id="KW-0677">Repeat</keyword>
<proteinExistence type="predicted"/>
<feature type="region of interest" description="Disordered" evidence="3">
    <location>
        <begin position="1"/>
        <end position="100"/>
    </location>
</feature>
<evidence type="ECO:0000256" key="3">
    <source>
        <dbReference type="SAM" id="MobiDB-lite"/>
    </source>
</evidence>
<dbReference type="PANTHER" id="PTHR44472">
    <property type="entry name" value="DDB1- AND CUL4-ASSOCIATED FACTOR 4-RELATED"/>
    <property type="match status" value="1"/>
</dbReference>
<feature type="compositionally biased region" description="Basic and acidic residues" evidence="3">
    <location>
        <begin position="13"/>
        <end position="26"/>
    </location>
</feature>
<dbReference type="PANTHER" id="PTHR44472:SF1">
    <property type="entry name" value="DDB1 AND CUL4 ASSOCIATED FACTOR 4"/>
    <property type="match status" value="1"/>
</dbReference>
<evidence type="ECO:0000313" key="5">
    <source>
        <dbReference type="WBParaSite" id="Gr19_v10_g5029.t1"/>
    </source>
</evidence>
<feature type="compositionally biased region" description="Low complexity" evidence="3">
    <location>
        <begin position="36"/>
        <end position="56"/>
    </location>
</feature>
<dbReference type="Proteomes" id="UP000887572">
    <property type="component" value="Unplaced"/>
</dbReference>
<dbReference type="InterPro" id="IPR015943">
    <property type="entry name" value="WD40/YVTN_repeat-like_dom_sf"/>
</dbReference>
<dbReference type="GO" id="GO:0080008">
    <property type="term" value="C:Cul4-RING E3 ubiquitin ligase complex"/>
    <property type="evidence" value="ECO:0007669"/>
    <property type="project" value="TreeGrafter"/>
</dbReference>
<feature type="compositionally biased region" description="Polar residues" evidence="3">
    <location>
        <begin position="1"/>
        <end position="12"/>
    </location>
</feature>
<dbReference type="Pfam" id="PF23761">
    <property type="entry name" value="Beta-prop_DCAF4"/>
    <property type="match status" value="1"/>
</dbReference>
<dbReference type="Gene3D" id="2.130.10.10">
    <property type="entry name" value="YVTN repeat-like/Quinoprotein amine dehydrogenase"/>
    <property type="match status" value="1"/>
</dbReference>
<protein>
    <submittedName>
        <fullName evidence="5">Uncharacterized protein</fullName>
    </submittedName>
</protein>
<evidence type="ECO:0000256" key="1">
    <source>
        <dbReference type="ARBA" id="ARBA00022574"/>
    </source>
</evidence>
<dbReference type="InterPro" id="IPR052254">
    <property type="entry name" value="CUL4-DDB1_E3_ligase_receptor"/>
</dbReference>
<dbReference type="InterPro" id="IPR036322">
    <property type="entry name" value="WD40_repeat_dom_sf"/>
</dbReference>
<dbReference type="SUPFAM" id="SSF50978">
    <property type="entry name" value="WD40 repeat-like"/>
    <property type="match status" value="1"/>
</dbReference>
<name>A0A914HYS1_GLORO</name>
<keyword evidence="1" id="KW-0853">WD repeat</keyword>
<organism evidence="4 5">
    <name type="scientific">Globodera rostochiensis</name>
    <name type="common">Golden nematode worm</name>
    <name type="synonym">Heterodera rostochiensis</name>
    <dbReference type="NCBI Taxonomy" id="31243"/>
    <lineage>
        <taxon>Eukaryota</taxon>
        <taxon>Metazoa</taxon>
        <taxon>Ecdysozoa</taxon>
        <taxon>Nematoda</taxon>
        <taxon>Chromadorea</taxon>
        <taxon>Rhabditida</taxon>
        <taxon>Tylenchina</taxon>
        <taxon>Tylenchomorpha</taxon>
        <taxon>Tylenchoidea</taxon>
        <taxon>Heteroderidae</taxon>
        <taxon>Heteroderinae</taxon>
        <taxon>Globodera</taxon>
    </lineage>
</organism>
<sequence>MRPFNKNPTNSIEQKHFQHRQRDIKKQKQIFADAGPTTVSPSNSTTSTASTSGPTSKRQRIRSECNTGDGSPGGLRQNQQNGGSPLARYQGTHRQQKKMDNYRVTPNSATSTINERVVSHHNNIRSAELSDLPGFSYDPVTKKYYRILENGAGRPPGSTLQHLRNLAVRCGHSNANPTNSSSAYGHKQLNKLSADIANLPMRIQHFQLGSGGASAARRMERFVEEGRLRRVDQLPSYSFEVSGTWGQRFTSCQFLDVSEDGRTLIGCWSAERNNILEGHCSRVLSFDVSVDQKASKRDAQRMDVGNSSMLLDSTGRRRCNTYGLCFEPIDNGICLGSSNRILVDMVLAPADRDVTCLLFATARSVYQEQQSVGSCPKIVTKCTVNLRPIEFNLSEEGRESMSSPIYNAQWTSTEPIWSLCFNSNHMKICVGMENRGRNVISCIFSKDGNTLFLGRKGADVSMLDLRMSSNHRVGELAQSPSTGYMHLLQTRPHTLVTENFEGKIKLWDVRGHHHPLAELEAGHRNTSHKLPCFVDAAERFVFAVGEDATVRGWSLHTGELLCSVTSPNTHQRQTLSYEQQLRMSANDPQAVTGVDFPRVVFNSSWGGRTGNSALIIAADGDLLVHELLL</sequence>